<dbReference type="GO" id="GO:0006364">
    <property type="term" value="P:rRNA processing"/>
    <property type="evidence" value="ECO:0007669"/>
    <property type="project" value="UniProtKB-KW"/>
</dbReference>
<dbReference type="Gene3D" id="2.130.10.10">
    <property type="entry name" value="YVTN repeat-like/Quinoprotein amine dehydrogenase"/>
    <property type="match status" value="1"/>
</dbReference>
<evidence type="ECO:0000313" key="8">
    <source>
        <dbReference type="EMBL" id="SPO39874.1"/>
    </source>
</evidence>
<dbReference type="InterPro" id="IPR045161">
    <property type="entry name" value="Utp18"/>
</dbReference>
<dbReference type="FunFam" id="2.130.10.10:FF:000908">
    <property type="entry name" value="U3 small nucleolar RNA-associated protein 18"/>
    <property type="match status" value="1"/>
</dbReference>
<keyword evidence="5" id="KW-0539">Nucleus</keyword>
<dbReference type="InterPro" id="IPR015943">
    <property type="entry name" value="WD40/YVTN_repeat-like_dom_sf"/>
</dbReference>
<dbReference type="InterPro" id="IPR036322">
    <property type="entry name" value="WD40_repeat_dom_sf"/>
</dbReference>
<keyword evidence="4" id="KW-0677">Repeat</keyword>
<protein>
    <submittedName>
        <fullName evidence="8">Related to UTP18 - possible U3 snoRNP protein involved in maturation of pre-18S rRNA</fullName>
    </submittedName>
</protein>
<dbReference type="SUPFAM" id="SSF50978">
    <property type="entry name" value="WD40 repeat-like"/>
    <property type="match status" value="1"/>
</dbReference>
<feature type="compositionally biased region" description="Polar residues" evidence="7">
    <location>
        <begin position="63"/>
        <end position="73"/>
    </location>
</feature>
<proteinExistence type="inferred from homology"/>
<dbReference type="EMBL" id="OOIP01000016">
    <property type="protein sequence ID" value="SPO39874.1"/>
    <property type="molecule type" value="Genomic_DNA"/>
</dbReference>
<reference evidence="8 9" key="1">
    <citation type="submission" date="2018-03" db="EMBL/GenBank/DDBJ databases">
        <authorList>
            <person name="Guldener U."/>
        </authorList>
    </citation>
    <scope>NUCLEOTIDE SEQUENCE [LARGE SCALE GENOMIC DNA]</scope>
    <source>
        <strain evidence="8 9">DAOM196992</strain>
    </source>
</reference>
<gene>
    <name evidence="8" type="ORF">PSFLO_05355</name>
</gene>
<keyword evidence="3" id="KW-0853">WD repeat</keyword>
<evidence type="ECO:0000256" key="7">
    <source>
        <dbReference type="SAM" id="MobiDB-lite"/>
    </source>
</evidence>
<evidence type="ECO:0000256" key="2">
    <source>
        <dbReference type="ARBA" id="ARBA00022552"/>
    </source>
</evidence>
<comment type="similarity">
    <text evidence="6">Belongs to the WD repeat UTP18 family.</text>
</comment>
<dbReference type="PANTHER" id="PTHR18359">
    <property type="entry name" value="WD-REPEAT PROTEIN-RELATED"/>
    <property type="match status" value="1"/>
</dbReference>
<feature type="compositionally biased region" description="Acidic residues" evidence="7">
    <location>
        <begin position="157"/>
        <end position="166"/>
    </location>
</feature>
<evidence type="ECO:0000256" key="3">
    <source>
        <dbReference type="ARBA" id="ARBA00022574"/>
    </source>
</evidence>
<evidence type="ECO:0000256" key="6">
    <source>
        <dbReference type="ARBA" id="ARBA00025767"/>
    </source>
</evidence>
<evidence type="ECO:0000256" key="5">
    <source>
        <dbReference type="ARBA" id="ARBA00023242"/>
    </source>
</evidence>
<dbReference type="AlphaFoldDB" id="A0A5C3F5T8"/>
<keyword evidence="9" id="KW-1185">Reference proteome</keyword>
<evidence type="ECO:0000256" key="4">
    <source>
        <dbReference type="ARBA" id="ARBA00022737"/>
    </source>
</evidence>
<evidence type="ECO:0000256" key="1">
    <source>
        <dbReference type="ARBA" id="ARBA00004604"/>
    </source>
</evidence>
<dbReference type="GO" id="GO:0034388">
    <property type="term" value="C:Pwp2p-containing subcomplex of 90S preribosome"/>
    <property type="evidence" value="ECO:0007669"/>
    <property type="project" value="TreeGrafter"/>
</dbReference>
<dbReference type="PANTHER" id="PTHR18359:SF0">
    <property type="entry name" value="U3 SMALL NUCLEOLAR RNA-ASSOCIATED PROTEIN 18 HOMOLOG"/>
    <property type="match status" value="1"/>
</dbReference>
<feature type="compositionally biased region" description="Acidic residues" evidence="7">
    <location>
        <begin position="131"/>
        <end position="149"/>
    </location>
</feature>
<accession>A0A5C3F5T8</accession>
<evidence type="ECO:0000313" key="9">
    <source>
        <dbReference type="Proteomes" id="UP000323386"/>
    </source>
</evidence>
<dbReference type="OrthoDB" id="1935146at2759"/>
<dbReference type="InterPro" id="IPR001680">
    <property type="entry name" value="WD40_rpt"/>
</dbReference>
<comment type="subcellular location">
    <subcellularLocation>
        <location evidence="1">Nucleus</location>
        <location evidence="1">Nucleolus</location>
    </subcellularLocation>
</comment>
<feature type="region of interest" description="Disordered" evidence="7">
    <location>
        <begin position="1"/>
        <end position="198"/>
    </location>
</feature>
<name>A0A5C3F5T8_9BASI</name>
<keyword evidence="2" id="KW-0698">rRNA processing</keyword>
<organism evidence="8 9">
    <name type="scientific">Pseudozyma flocculosa</name>
    <dbReference type="NCBI Taxonomy" id="84751"/>
    <lineage>
        <taxon>Eukaryota</taxon>
        <taxon>Fungi</taxon>
        <taxon>Dikarya</taxon>
        <taxon>Basidiomycota</taxon>
        <taxon>Ustilaginomycotina</taxon>
        <taxon>Ustilaginomycetes</taxon>
        <taxon>Ustilaginales</taxon>
        <taxon>Ustilaginaceae</taxon>
        <taxon>Pseudozyma</taxon>
    </lineage>
</organism>
<sequence>MAPASSSKKRSNRFDDDEEDIGVPAALGMGDASFPGSKKKRPPPPPEEKELSLEKLIFGDSRLLSTAAPSSNRKGAGNASHLHAQNSTINGDEVEQGRQEAVTDDQLFVLDTGTGADDDDDDGLQGAASDDNGDEQDQEEDDDDDETDYEATQSADGDGDDSEDGEQILIDGPGASSADAGPSKSKKPRKVSVWTDPDDATVTIALAGRDAVAVDGSKRGTKKLRRLREEAGETSVSGLEYELRLRKQFEKLHPRPMWASLRLFSRPQQDEASAQATEDDPSFTITDESSRTLTDLLQSDSGLLGTYSDANGKSIKARGKLKAGEIEVDRLRDANSAQTSYAMAHDEAASAIEMLQFHPSDRASVLMTASRDRRVRLFQIDGNTNPLVQTLHVPDMPIQNASFHPSGSSVLISGTRPYLYAYDLQAGRVIRSSPWRGSGSIMSSSSGDDGIERDLSMARFQPGTGEGGNRLLAIGGRNGNVHLLDWGRSGASGGARVGGFRMNAPLAGLCWDPSAHYDRGIDVRRGAGGKDHELLTLSNEGSVHVWDIRNTGTEVSCVSIWKDQGLFGAKELEVSPNGRFWSVGSDNGIVNIYKRPGRAGDAAADDSGATFQSNEAPGGLIEPLKDIGNLTTASTTLRWNHDGQILALASRNKKDVLKLVHFPTMKVFSNWPTSGTPLGHVTSVDFSRGSQYMAIGNGKGKVLLYALRHYL</sequence>
<dbReference type="SMART" id="SM00320">
    <property type="entry name" value="WD40"/>
    <property type="match status" value="6"/>
</dbReference>
<dbReference type="GO" id="GO:0032040">
    <property type="term" value="C:small-subunit processome"/>
    <property type="evidence" value="ECO:0007669"/>
    <property type="project" value="TreeGrafter"/>
</dbReference>
<dbReference type="Proteomes" id="UP000323386">
    <property type="component" value="Unassembled WGS sequence"/>
</dbReference>